<evidence type="ECO:0000256" key="12">
    <source>
        <dbReference type="SAM" id="SignalP"/>
    </source>
</evidence>
<feature type="compositionally biased region" description="Polar residues" evidence="10">
    <location>
        <begin position="1350"/>
        <end position="1360"/>
    </location>
</feature>
<dbReference type="Pfam" id="PF00028">
    <property type="entry name" value="Cadherin"/>
    <property type="match status" value="4"/>
</dbReference>
<feature type="domain" description="Cadherin" evidence="13">
    <location>
        <begin position="49"/>
        <end position="205"/>
    </location>
</feature>
<feature type="domain" description="Cadherin" evidence="13">
    <location>
        <begin position="745"/>
        <end position="856"/>
    </location>
</feature>
<evidence type="ECO:0000256" key="4">
    <source>
        <dbReference type="ARBA" id="ARBA00022837"/>
    </source>
</evidence>
<keyword evidence="3" id="KW-0677">Repeat</keyword>
<name>A0A0X3NNX6_SCHSO</name>
<keyword evidence="6 11" id="KW-1133">Transmembrane helix</keyword>
<keyword evidence="2 11" id="KW-0812">Transmembrane</keyword>
<evidence type="ECO:0000256" key="9">
    <source>
        <dbReference type="PROSITE-ProRule" id="PRU00043"/>
    </source>
</evidence>
<dbReference type="PROSITE" id="PS00232">
    <property type="entry name" value="CADHERIN_1"/>
    <property type="match status" value="2"/>
</dbReference>
<keyword evidence="12" id="KW-0732">Signal</keyword>
<keyword evidence="8" id="KW-0325">Glycoprotein</keyword>
<dbReference type="InterPro" id="IPR015919">
    <property type="entry name" value="Cadherin-like_sf"/>
</dbReference>
<dbReference type="PRINTS" id="PR00205">
    <property type="entry name" value="CADHERIN"/>
</dbReference>
<dbReference type="InterPro" id="IPR002126">
    <property type="entry name" value="Cadherin-like_dom"/>
</dbReference>
<evidence type="ECO:0000256" key="8">
    <source>
        <dbReference type="ARBA" id="ARBA00023180"/>
    </source>
</evidence>
<dbReference type="Gene3D" id="2.60.40.60">
    <property type="entry name" value="Cadherins"/>
    <property type="match status" value="7"/>
</dbReference>
<dbReference type="SMART" id="SM00112">
    <property type="entry name" value="CA"/>
    <property type="match status" value="6"/>
</dbReference>
<dbReference type="InterPro" id="IPR013164">
    <property type="entry name" value="Cadherin_N"/>
</dbReference>
<dbReference type="PANTHER" id="PTHR24028:SF146">
    <property type="entry name" value="CADHERIN 96CB, ISOFORM D-RELATED"/>
    <property type="match status" value="1"/>
</dbReference>
<evidence type="ECO:0000256" key="10">
    <source>
        <dbReference type="SAM" id="MobiDB-lite"/>
    </source>
</evidence>
<gene>
    <name evidence="14" type="ORF">TR165555</name>
</gene>
<keyword evidence="4 9" id="KW-0106">Calcium</keyword>
<dbReference type="GO" id="GO:0005886">
    <property type="term" value="C:plasma membrane"/>
    <property type="evidence" value="ECO:0007669"/>
    <property type="project" value="InterPro"/>
</dbReference>
<evidence type="ECO:0000256" key="5">
    <source>
        <dbReference type="ARBA" id="ARBA00022889"/>
    </source>
</evidence>
<feature type="domain" description="Cadherin" evidence="13">
    <location>
        <begin position="866"/>
        <end position="1012"/>
    </location>
</feature>
<keyword evidence="5" id="KW-0130">Cell adhesion</keyword>
<sequence length="1444" mass="157049">MKSITSSRFPVILFPLCFGAMLLDIKQVRSSATAQHGTPGLRYATDNSERATVTFMLEEELPIGTLIGSLVERLPESGLQPNSAVPNSILFSPLEQERFVRLNRTTGQLVVRSRIDREALCDQVGTCCPASPLSAKDPGGAFSAPGGLVDLSSGFPARSPSCALRMLVMDQRSREPSGAGGKIPNPHFVQVIIYVIDVNDNPPHWSPDSLELEIPEHTPVGTTFQLPEASDPDQGPQHTTVHYHLMDKFHPKANMPQTDRHVVGDLFSIINEVVERPFGLPYKFNLQLKVNGDLDREKRDSYRLLLNAVDGSNNAKALGRVVSPAQTGTLNILIKVTDINDQAPYFIDSSPTVEINENIAIGSRIFTMTAKDDDPSDANRLVYRFASTATGEVLKTFNISDRTGAITLMQEMNYETAPLLPDGRTRGSAESMGSSLSAFGLVTSRERKVGYLIPVRVTDGIHITEAELRIRIRNINDNPPNITIQSHLRRWRGTNELLLPEDAPVGQMVATITVEDADERWSDAQDEDSSGRFENEAKVLAQCVTSHPFFVVQPLMSTTSRRQYMLLTTRKLDRESKSTHTVTINCHDSGQPVLSRRAHVIVHLEDLNDSPPVFTQAVYNARIAEGLPTNSPIARVQATDADIGYHALLQYSLAGSVEHLDMVNLDPRTGQITSAVVFDREKLDSINFTVLAHDCAVPNPTTAGLVAEVGELAGNSADSCTTSHSAQASLVVTIDDVNDCAPEFEQSNYEFLVKEGQRPQQSIGIVRAVDADAEMRNSRIQYSISDMDVRDGVRASTLFAITSNGELFTRNAPIDRERTPILSFTVIATDYGSPPLSAYATVIVRVEDVNDHTPAWVFPAPSSTGGSAVARVNMSRHAIVGRVVAHLKAVDADSGLYGEVEYSILKGNELEYFALDKNTGTLYLAKPLNLEMSRIQSPPLAASGGSTNETLSSSERRPSFDLPEEGSFSSLPQSFVLALKASDQGKPPRSNTTILKIDVSDGNRLSVGPPVATSAVSYGHLRGGSTKKLAGSGMSSPQMSGTQRQQQWLDGGMADRDLMIIVAMIVVALVISLALIAAIVFLRCRQTGEDRGGVRPQEAMGLRKKFEGLSCLSKNRQTVGFVLNETECNPNFDEHVNPSQYGSSRGTPLHGLRSNQNDDLYGHLSAGVMIPTSTLGSCRKVQYMTTADSDIPGLPRTYMGSPQAFPAHQLLAYEGRLNPEDAASFSSSSAAEPKTLPVFKTYDGVICRIPFSDNASPNAAAVGVDRMAPGYMTLSPDLFKPDVYRKLKYVTAGRVCKNESALDWDQPTPVLGRQSETSCVEAGGGGGETDTQAAEEMTAEQDVMILVKEATQSGSHTRSAISKPKTQETGDPPRRSDSVKKRCRFNPKDVECSDFLPPMESFRRLNAETVQGKEKTESDTRGAQSTEDAQTSNELGTQPLVEFA</sequence>
<evidence type="ECO:0000256" key="1">
    <source>
        <dbReference type="ARBA" id="ARBA00004167"/>
    </source>
</evidence>
<comment type="subcellular location">
    <subcellularLocation>
        <location evidence="1">Membrane</location>
        <topology evidence="1">Single-pass membrane protein</topology>
    </subcellularLocation>
</comment>
<dbReference type="EMBL" id="GEEE01021870">
    <property type="protein sequence ID" value="JAP41355.1"/>
    <property type="molecule type" value="Transcribed_RNA"/>
</dbReference>
<dbReference type="CDD" id="cd11304">
    <property type="entry name" value="Cadherin_repeat"/>
    <property type="match status" value="7"/>
</dbReference>
<feature type="domain" description="Cadherin" evidence="13">
    <location>
        <begin position="499"/>
        <end position="614"/>
    </location>
</feature>
<feature type="domain" description="Cadherin" evidence="13">
    <location>
        <begin position="206"/>
        <end position="346"/>
    </location>
</feature>
<evidence type="ECO:0000259" key="13">
    <source>
        <dbReference type="PROSITE" id="PS50268"/>
    </source>
</evidence>
<dbReference type="PROSITE" id="PS50268">
    <property type="entry name" value="CADHERIN_2"/>
    <property type="match status" value="7"/>
</dbReference>
<dbReference type="PANTHER" id="PTHR24028">
    <property type="entry name" value="CADHERIN-87A"/>
    <property type="match status" value="1"/>
</dbReference>
<organism evidence="14">
    <name type="scientific">Schistocephalus solidus</name>
    <name type="common">Tapeworm</name>
    <dbReference type="NCBI Taxonomy" id="70667"/>
    <lineage>
        <taxon>Eukaryota</taxon>
        <taxon>Metazoa</taxon>
        <taxon>Spiralia</taxon>
        <taxon>Lophotrochozoa</taxon>
        <taxon>Platyhelminthes</taxon>
        <taxon>Cestoda</taxon>
        <taxon>Eucestoda</taxon>
        <taxon>Diphyllobothriidea</taxon>
        <taxon>Diphyllobothriidae</taxon>
        <taxon>Schistocephalus</taxon>
    </lineage>
</organism>
<dbReference type="InterPro" id="IPR050174">
    <property type="entry name" value="Protocadherin/Cadherin-CA"/>
</dbReference>
<feature type="compositionally biased region" description="Polar residues" evidence="10">
    <location>
        <begin position="1421"/>
        <end position="1436"/>
    </location>
</feature>
<evidence type="ECO:0000256" key="6">
    <source>
        <dbReference type="ARBA" id="ARBA00022989"/>
    </source>
</evidence>
<protein>
    <recommendedName>
        <fullName evidence="13">Cadherin domain-containing protein</fullName>
    </recommendedName>
</protein>
<accession>A0A0X3NNX6</accession>
<dbReference type="Pfam" id="PF08266">
    <property type="entry name" value="Cadherin_2"/>
    <property type="match status" value="1"/>
</dbReference>
<dbReference type="InterPro" id="IPR020894">
    <property type="entry name" value="Cadherin_CS"/>
</dbReference>
<evidence type="ECO:0000313" key="14">
    <source>
        <dbReference type="EMBL" id="JAP41355.1"/>
    </source>
</evidence>
<feature type="domain" description="Cadherin" evidence="13">
    <location>
        <begin position="347"/>
        <end position="482"/>
    </location>
</feature>
<feature type="transmembrane region" description="Helical" evidence="11">
    <location>
        <begin position="1058"/>
        <end position="1082"/>
    </location>
</feature>
<dbReference type="SUPFAM" id="SSF49313">
    <property type="entry name" value="Cadherin-like"/>
    <property type="match status" value="6"/>
</dbReference>
<feature type="chain" id="PRO_5007050657" description="Cadherin domain-containing protein" evidence="12">
    <location>
        <begin position="20"/>
        <end position="1444"/>
    </location>
</feature>
<feature type="region of interest" description="Disordered" evidence="10">
    <location>
        <begin position="1350"/>
        <end position="1444"/>
    </location>
</feature>
<feature type="signal peptide" evidence="12">
    <location>
        <begin position="1"/>
        <end position="19"/>
    </location>
</feature>
<keyword evidence="7 11" id="KW-0472">Membrane</keyword>
<evidence type="ECO:0000256" key="2">
    <source>
        <dbReference type="ARBA" id="ARBA00022692"/>
    </source>
</evidence>
<dbReference type="GO" id="GO:0005509">
    <property type="term" value="F:calcium ion binding"/>
    <property type="evidence" value="ECO:0007669"/>
    <property type="project" value="UniProtKB-UniRule"/>
</dbReference>
<feature type="domain" description="Cadherin" evidence="13">
    <location>
        <begin position="615"/>
        <end position="744"/>
    </location>
</feature>
<proteinExistence type="predicted"/>
<feature type="compositionally biased region" description="Basic and acidic residues" evidence="10">
    <location>
        <begin position="1365"/>
        <end position="1391"/>
    </location>
</feature>
<feature type="compositionally biased region" description="Polar residues" evidence="10">
    <location>
        <begin position="944"/>
        <end position="953"/>
    </location>
</feature>
<feature type="compositionally biased region" description="Basic and acidic residues" evidence="10">
    <location>
        <begin position="1401"/>
        <end position="1420"/>
    </location>
</feature>
<dbReference type="GO" id="GO:0007156">
    <property type="term" value="P:homophilic cell adhesion via plasma membrane adhesion molecules"/>
    <property type="evidence" value="ECO:0007669"/>
    <property type="project" value="InterPro"/>
</dbReference>
<evidence type="ECO:0000256" key="3">
    <source>
        <dbReference type="ARBA" id="ARBA00022737"/>
    </source>
</evidence>
<dbReference type="FunFam" id="2.60.40.60:FF:000020">
    <property type="entry name" value="Dachsous cadherin-related 1b"/>
    <property type="match status" value="1"/>
</dbReference>
<evidence type="ECO:0000256" key="7">
    <source>
        <dbReference type="ARBA" id="ARBA00023136"/>
    </source>
</evidence>
<evidence type="ECO:0000256" key="11">
    <source>
        <dbReference type="SAM" id="Phobius"/>
    </source>
</evidence>
<feature type="region of interest" description="Disordered" evidence="10">
    <location>
        <begin position="937"/>
        <end position="967"/>
    </location>
</feature>
<reference evidence="14" key="1">
    <citation type="submission" date="2016-01" db="EMBL/GenBank/DDBJ databases">
        <title>Reference transcriptome for the parasite Schistocephalus solidus: insights into the molecular evolution of parasitism.</title>
        <authorList>
            <person name="Hebert F.O."/>
            <person name="Grambauer S."/>
            <person name="Barber I."/>
            <person name="Landry C.R."/>
            <person name="Aubin-Horth N."/>
        </authorList>
    </citation>
    <scope>NUCLEOTIDE SEQUENCE</scope>
</reference>